<evidence type="ECO:0000313" key="3">
    <source>
        <dbReference type="EMBL" id="MDQ0183035.1"/>
    </source>
</evidence>
<evidence type="ECO:0000313" key="4">
    <source>
        <dbReference type="Proteomes" id="UP001230951"/>
    </source>
</evidence>
<evidence type="ECO:0000313" key="2">
    <source>
        <dbReference type="EMBL" id="MDP9907715.1"/>
    </source>
</evidence>
<accession>A0AAW8DMV1</accession>
<feature type="compositionally biased region" description="Basic and acidic residues" evidence="1">
    <location>
        <begin position="1"/>
        <end position="13"/>
    </location>
</feature>
<feature type="region of interest" description="Disordered" evidence="1">
    <location>
        <begin position="1"/>
        <end position="63"/>
    </location>
</feature>
<organism evidence="2 5">
    <name type="scientific">Arthrobacter bambusae</name>
    <dbReference type="NCBI Taxonomy" id="1338426"/>
    <lineage>
        <taxon>Bacteria</taxon>
        <taxon>Bacillati</taxon>
        <taxon>Actinomycetota</taxon>
        <taxon>Actinomycetes</taxon>
        <taxon>Micrococcales</taxon>
        <taxon>Micrococcaceae</taxon>
        <taxon>Arthrobacter</taxon>
    </lineage>
</organism>
<dbReference type="AlphaFoldDB" id="A0AAW8DMV1"/>
<dbReference type="Proteomes" id="UP001242995">
    <property type="component" value="Unassembled WGS sequence"/>
</dbReference>
<protein>
    <submittedName>
        <fullName evidence="2">Uncharacterized protein</fullName>
    </submittedName>
</protein>
<evidence type="ECO:0000313" key="5">
    <source>
        <dbReference type="Proteomes" id="UP001242995"/>
    </source>
</evidence>
<sequence length="63" mass="7250">MKLESTQQRRPEDDSPQDSDGLDQKRNKNRHEPDSPTQSRLPDPPDPDNLPIDYPGLGEIEWP</sequence>
<keyword evidence="4" id="KW-1185">Reference proteome</keyword>
<dbReference type="Proteomes" id="UP001230951">
    <property type="component" value="Unassembled WGS sequence"/>
</dbReference>
<gene>
    <name evidence="2" type="ORF">J2S90_004710</name>
    <name evidence="3" type="ORF">J2S93_004494</name>
</gene>
<feature type="compositionally biased region" description="Basic and acidic residues" evidence="1">
    <location>
        <begin position="22"/>
        <end position="34"/>
    </location>
</feature>
<reference evidence="2 4" key="1">
    <citation type="submission" date="2023-07" db="EMBL/GenBank/DDBJ databases">
        <title>Sorghum-associated microbial communities from plants grown in Nebraska, USA.</title>
        <authorList>
            <person name="Schachtman D."/>
        </authorList>
    </citation>
    <scope>NUCLEOTIDE SEQUENCE</scope>
    <source>
        <strain evidence="2">DS1006</strain>
        <strain evidence="3 4">DS1016</strain>
    </source>
</reference>
<comment type="caution">
    <text evidence="2">The sequence shown here is derived from an EMBL/GenBank/DDBJ whole genome shotgun (WGS) entry which is preliminary data.</text>
</comment>
<evidence type="ECO:0000256" key="1">
    <source>
        <dbReference type="SAM" id="MobiDB-lite"/>
    </source>
</evidence>
<proteinExistence type="predicted"/>
<dbReference type="EMBL" id="JAUSTF010000019">
    <property type="protein sequence ID" value="MDQ0183035.1"/>
    <property type="molecule type" value="Genomic_DNA"/>
</dbReference>
<name>A0AAW8DMV1_9MICC</name>
<dbReference type="EMBL" id="JAUSRG010000025">
    <property type="protein sequence ID" value="MDP9907715.1"/>
    <property type="molecule type" value="Genomic_DNA"/>
</dbReference>
<dbReference type="RefSeq" id="WP_059388408.1">
    <property type="nucleotide sequence ID" value="NZ_JAUSRG010000025.1"/>
</dbReference>